<reference evidence="1 2" key="1">
    <citation type="submission" date="2020-10" db="EMBL/GenBank/DDBJ databases">
        <title>Connecting structure to function with the recovery of over 1000 high-quality activated sludge metagenome-assembled genomes encoding full-length rRNA genes using long-read sequencing.</title>
        <authorList>
            <person name="Singleton C.M."/>
            <person name="Petriglieri F."/>
            <person name="Kristensen J.M."/>
            <person name="Kirkegaard R.H."/>
            <person name="Michaelsen T.Y."/>
            <person name="Andersen M.H."/>
            <person name="Karst S.M."/>
            <person name="Dueholm M.S."/>
            <person name="Nielsen P.H."/>
            <person name="Albertsen M."/>
        </authorList>
    </citation>
    <scope>NUCLEOTIDE SEQUENCE [LARGE SCALE GENOMIC DNA]</scope>
    <source>
        <strain evidence="1">Ribe_18-Q3-R11-54_MAXAC.273</strain>
    </source>
</reference>
<sequence length="122" mass="13948">MKHFQKNCIFFVWYNAGGDFVFIGRVDEKSNLSSSGFVTIMDDLFEYAIFDETAFCGTIFFMVRLFAMWIYMTSAVTSHIYHSTDTTTKIYNDGADWVHYAWVFTMAGVSSIRSSGTCGKDK</sequence>
<dbReference type="Proteomes" id="UP000808337">
    <property type="component" value="Unassembled WGS sequence"/>
</dbReference>
<evidence type="ECO:0000313" key="1">
    <source>
        <dbReference type="EMBL" id="MBK9983206.1"/>
    </source>
</evidence>
<name>A0A9D7SVW1_9BACT</name>
<proteinExistence type="predicted"/>
<dbReference type="AlphaFoldDB" id="A0A9D7SVW1"/>
<protein>
    <submittedName>
        <fullName evidence="1">Uncharacterized protein</fullName>
    </submittedName>
</protein>
<evidence type="ECO:0000313" key="2">
    <source>
        <dbReference type="Proteomes" id="UP000808337"/>
    </source>
</evidence>
<dbReference type="EMBL" id="JADKGY010000012">
    <property type="protein sequence ID" value="MBK9983206.1"/>
    <property type="molecule type" value="Genomic_DNA"/>
</dbReference>
<comment type="caution">
    <text evidence="1">The sequence shown here is derived from an EMBL/GenBank/DDBJ whole genome shotgun (WGS) entry which is preliminary data.</text>
</comment>
<organism evidence="1 2">
    <name type="scientific">Candidatus Opimibacter skivensis</name>
    <dbReference type="NCBI Taxonomy" id="2982028"/>
    <lineage>
        <taxon>Bacteria</taxon>
        <taxon>Pseudomonadati</taxon>
        <taxon>Bacteroidota</taxon>
        <taxon>Saprospiria</taxon>
        <taxon>Saprospirales</taxon>
        <taxon>Saprospiraceae</taxon>
        <taxon>Candidatus Opimibacter</taxon>
    </lineage>
</organism>
<gene>
    <name evidence="1" type="ORF">IPP15_12490</name>
</gene>
<accession>A0A9D7SVW1</accession>